<keyword evidence="1" id="KW-0472">Membrane</keyword>
<evidence type="ECO:0000313" key="3">
    <source>
        <dbReference type="Proteomes" id="UP000233469"/>
    </source>
</evidence>
<proteinExistence type="predicted"/>
<feature type="transmembrane region" description="Helical" evidence="1">
    <location>
        <begin position="57"/>
        <end position="77"/>
    </location>
</feature>
<dbReference type="Proteomes" id="UP000233469">
    <property type="component" value="Unassembled WGS sequence"/>
</dbReference>
<sequence length="80" mass="9563">MCMLIFLCTFTYKFVHNYMLIKNICAQKCTLNLHNCTLKKHTHTCILCTGILYHDNGLYLLILIFSLMNTFEIICNYRYR</sequence>
<accession>A0A2N1MUB5</accession>
<gene>
    <name evidence="2" type="ORF">RhiirC2_74213</name>
</gene>
<reference evidence="2 3" key="1">
    <citation type="submission" date="2016-04" db="EMBL/GenBank/DDBJ databases">
        <title>Genome analyses suggest a sexual origin of heterokaryosis in a supposedly ancient asexual fungus.</title>
        <authorList>
            <person name="Ropars J."/>
            <person name="Sedzielewska K."/>
            <person name="Noel J."/>
            <person name="Charron P."/>
            <person name="Farinelli L."/>
            <person name="Marton T."/>
            <person name="Kruger M."/>
            <person name="Pelin A."/>
            <person name="Brachmann A."/>
            <person name="Corradi N."/>
        </authorList>
    </citation>
    <scope>NUCLEOTIDE SEQUENCE [LARGE SCALE GENOMIC DNA]</scope>
    <source>
        <strain evidence="2 3">C2</strain>
    </source>
</reference>
<protein>
    <submittedName>
        <fullName evidence="2">Uncharacterized protein</fullName>
    </submittedName>
</protein>
<organism evidence="2 3">
    <name type="scientific">Rhizophagus irregularis</name>
    <dbReference type="NCBI Taxonomy" id="588596"/>
    <lineage>
        <taxon>Eukaryota</taxon>
        <taxon>Fungi</taxon>
        <taxon>Fungi incertae sedis</taxon>
        <taxon>Mucoromycota</taxon>
        <taxon>Glomeromycotina</taxon>
        <taxon>Glomeromycetes</taxon>
        <taxon>Glomerales</taxon>
        <taxon>Glomeraceae</taxon>
        <taxon>Rhizophagus</taxon>
    </lineage>
</organism>
<keyword evidence="1" id="KW-0812">Transmembrane</keyword>
<reference evidence="2 3" key="2">
    <citation type="submission" date="2017-10" db="EMBL/GenBank/DDBJ databases">
        <title>Extensive intraspecific genome diversity in a model arbuscular mycorrhizal fungus.</title>
        <authorList>
            <person name="Chen E.C.H."/>
            <person name="Morin E."/>
            <person name="Baudet D."/>
            <person name="Noel J."/>
            <person name="Ndikumana S."/>
            <person name="Charron P."/>
            <person name="St-Onge C."/>
            <person name="Giorgi J."/>
            <person name="Grigoriev I.V."/>
            <person name="Roux C."/>
            <person name="Martin F.M."/>
            <person name="Corradi N."/>
        </authorList>
    </citation>
    <scope>NUCLEOTIDE SEQUENCE [LARGE SCALE GENOMIC DNA]</scope>
    <source>
        <strain evidence="2 3">C2</strain>
    </source>
</reference>
<evidence type="ECO:0000256" key="1">
    <source>
        <dbReference type="SAM" id="Phobius"/>
    </source>
</evidence>
<name>A0A2N1MUB5_9GLOM</name>
<keyword evidence="1" id="KW-1133">Transmembrane helix</keyword>
<evidence type="ECO:0000313" key="2">
    <source>
        <dbReference type="EMBL" id="PKK65223.1"/>
    </source>
</evidence>
<dbReference type="AlphaFoldDB" id="A0A2N1MUB5"/>
<dbReference type="EMBL" id="LLXL01001306">
    <property type="protein sequence ID" value="PKK65223.1"/>
    <property type="molecule type" value="Genomic_DNA"/>
</dbReference>
<comment type="caution">
    <text evidence="2">The sequence shown here is derived from an EMBL/GenBank/DDBJ whole genome shotgun (WGS) entry which is preliminary data.</text>
</comment>